<dbReference type="RefSeq" id="WP_140724797.1">
    <property type="nucleotide sequence ID" value="NZ_BNBA01000033.1"/>
</dbReference>
<evidence type="ECO:0000256" key="1">
    <source>
        <dbReference type="SAM" id="Phobius"/>
    </source>
</evidence>
<keyword evidence="3" id="KW-1185">Reference proteome</keyword>
<name>A0A919FAP2_9XANT</name>
<evidence type="ECO:0000313" key="3">
    <source>
        <dbReference type="Proteomes" id="UP000623958"/>
    </source>
</evidence>
<proteinExistence type="predicted"/>
<comment type="caution">
    <text evidence="2">The sequence shown here is derived from an EMBL/GenBank/DDBJ whole genome shotgun (WGS) entry which is preliminary data.</text>
</comment>
<keyword evidence="1" id="KW-0812">Transmembrane</keyword>
<accession>A0A919FAP2</accession>
<keyword evidence="1" id="KW-1133">Transmembrane helix</keyword>
<dbReference type="EMBL" id="BNBA01000033">
    <property type="protein sequence ID" value="GHH58832.1"/>
    <property type="molecule type" value="Genomic_DNA"/>
</dbReference>
<organism evidence="2 3">
    <name type="scientific">Xanthomonas boreopolis</name>
    <dbReference type="NCBI Taxonomy" id="86183"/>
    <lineage>
        <taxon>Bacteria</taxon>
        <taxon>Pseudomonadati</taxon>
        <taxon>Pseudomonadota</taxon>
        <taxon>Gammaproteobacteria</taxon>
        <taxon>Lysobacterales</taxon>
        <taxon>Lysobacteraceae</taxon>
        <taxon>Xanthomonas</taxon>
    </lineage>
</organism>
<protein>
    <recommendedName>
        <fullName evidence="4">DUF3325 domain-containing protein</fullName>
    </recommendedName>
</protein>
<dbReference type="Proteomes" id="UP000623958">
    <property type="component" value="Unassembled WGS sequence"/>
</dbReference>
<reference evidence="2" key="1">
    <citation type="journal article" date="2014" name="Int. J. Syst. Evol. Microbiol.">
        <title>Complete genome sequence of Corynebacterium casei LMG S-19264T (=DSM 44701T), isolated from a smear-ripened cheese.</title>
        <authorList>
            <consortium name="US DOE Joint Genome Institute (JGI-PGF)"/>
            <person name="Walter F."/>
            <person name="Albersmeier A."/>
            <person name="Kalinowski J."/>
            <person name="Ruckert C."/>
        </authorList>
    </citation>
    <scope>NUCLEOTIDE SEQUENCE</scope>
    <source>
        <strain evidence="2">JCM 13306</strain>
    </source>
</reference>
<feature type="transmembrane region" description="Helical" evidence="1">
    <location>
        <begin position="45"/>
        <end position="78"/>
    </location>
</feature>
<reference evidence="2" key="2">
    <citation type="submission" date="2020-09" db="EMBL/GenBank/DDBJ databases">
        <authorList>
            <person name="Sun Q."/>
            <person name="Ohkuma M."/>
        </authorList>
    </citation>
    <scope>NUCLEOTIDE SEQUENCE</scope>
    <source>
        <strain evidence="2">JCM 13306</strain>
    </source>
</reference>
<evidence type="ECO:0008006" key="4">
    <source>
        <dbReference type="Google" id="ProtNLM"/>
    </source>
</evidence>
<sequence>MTLLYLLSSLASALAFYLATAHQQLRPGWRAHARALRGLGWLLAALALAAAIAALGTWAGVFSALTAFMLGAVLLPYLDAWRRVRRERGHAG</sequence>
<keyword evidence="1" id="KW-0472">Membrane</keyword>
<evidence type="ECO:0000313" key="2">
    <source>
        <dbReference type="EMBL" id="GHH58832.1"/>
    </source>
</evidence>
<gene>
    <name evidence="2" type="ORF">GCM10009090_32130</name>
</gene>
<dbReference type="AlphaFoldDB" id="A0A919FAP2"/>